<gene>
    <name evidence="2" type="primary">dnaQ</name>
    <name evidence="2" type="ordered locus">SGRA_0076</name>
</gene>
<dbReference type="Gene3D" id="3.30.420.10">
    <property type="entry name" value="Ribonuclease H-like superfamily/Ribonuclease H"/>
    <property type="match status" value="1"/>
</dbReference>
<dbReference type="GO" id="GO:0003887">
    <property type="term" value="F:DNA-directed DNA polymerase activity"/>
    <property type="evidence" value="ECO:0007669"/>
    <property type="project" value="UniProtKB-EC"/>
</dbReference>
<dbReference type="EMBL" id="CP002831">
    <property type="protein sequence ID" value="AFC22821.1"/>
    <property type="molecule type" value="Genomic_DNA"/>
</dbReference>
<dbReference type="PANTHER" id="PTHR30231">
    <property type="entry name" value="DNA POLYMERASE III SUBUNIT EPSILON"/>
    <property type="match status" value="1"/>
</dbReference>
<evidence type="ECO:0000313" key="2">
    <source>
        <dbReference type="EMBL" id="AFC22821.1"/>
    </source>
</evidence>
<dbReference type="KEGG" id="sgn:SGRA_0076"/>
<dbReference type="EC" id="2.7.7.7" evidence="2"/>
<dbReference type="GO" id="GO:0003676">
    <property type="term" value="F:nucleic acid binding"/>
    <property type="evidence" value="ECO:0007669"/>
    <property type="project" value="InterPro"/>
</dbReference>
<dbReference type="PANTHER" id="PTHR30231:SF41">
    <property type="entry name" value="DNA POLYMERASE III SUBUNIT EPSILON"/>
    <property type="match status" value="1"/>
</dbReference>
<dbReference type="InterPro" id="IPR036397">
    <property type="entry name" value="RNaseH_sf"/>
</dbReference>
<proteinExistence type="predicted"/>
<dbReference type="AlphaFoldDB" id="H6L4E2"/>
<keyword evidence="2" id="KW-0808">Transferase</keyword>
<accession>H6L4E2</accession>
<keyword evidence="2" id="KW-0548">Nucleotidyltransferase</keyword>
<protein>
    <submittedName>
        <fullName evidence="2">DNA polymerase III, epsilon subunit</fullName>
        <ecNumber evidence="2">2.7.7.7</ecNumber>
    </submittedName>
</protein>
<sequence length="267" mass="30223">MQFQLDKDLCFLDLETTGGDIMKDRIVQIALIKYPKDGGAAIERSYLVNPGQPSSAEALAIHGLGEQELKDAPPFKLLAIELLDFIGDSDLAGYNSNRFDIPVLMEEFSRAGFEFSIEGRRLIDAMQIFYKMEPRTLKAALRFYCGQNLENAHDALADTRATAEVLKGQIERYAESNWQDPKTEKVYERPVKNDMQALHDFIQQANRKVDLGGRFVRNAEGIILFNFGNQKGQPAYKHPNTLRWIIDKEFPVQVKNIARAILGGKLK</sequence>
<dbReference type="GO" id="GO:0008408">
    <property type="term" value="F:3'-5' exonuclease activity"/>
    <property type="evidence" value="ECO:0007669"/>
    <property type="project" value="TreeGrafter"/>
</dbReference>
<feature type="domain" description="Exonuclease" evidence="1">
    <location>
        <begin position="8"/>
        <end position="175"/>
    </location>
</feature>
<dbReference type="Pfam" id="PF00929">
    <property type="entry name" value="RNase_T"/>
    <property type="match status" value="1"/>
</dbReference>
<dbReference type="SMART" id="SM00479">
    <property type="entry name" value="EXOIII"/>
    <property type="match status" value="1"/>
</dbReference>
<dbReference type="GO" id="GO:0045004">
    <property type="term" value="P:DNA replication proofreading"/>
    <property type="evidence" value="ECO:0007669"/>
    <property type="project" value="TreeGrafter"/>
</dbReference>
<evidence type="ECO:0000259" key="1">
    <source>
        <dbReference type="SMART" id="SM00479"/>
    </source>
</evidence>
<name>H6L4E2_SAPGL</name>
<dbReference type="InterPro" id="IPR013520">
    <property type="entry name" value="Ribonucl_H"/>
</dbReference>
<organism evidence="2 3">
    <name type="scientific">Saprospira grandis (strain Lewin)</name>
    <dbReference type="NCBI Taxonomy" id="984262"/>
    <lineage>
        <taxon>Bacteria</taxon>
        <taxon>Pseudomonadati</taxon>
        <taxon>Bacteroidota</taxon>
        <taxon>Saprospiria</taxon>
        <taxon>Saprospirales</taxon>
        <taxon>Saprospiraceae</taxon>
        <taxon>Saprospira</taxon>
    </lineage>
</organism>
<dbReference type="InterPro" id="IPR012337">
    <property type="entry name" value="RNaseH-like_sf"/>
</dbReference>
<keyword evidence="3" id="KW-1185">Reference proteome</keyword>
<dbReference type="eggNOG" id="COG0847">
    <property type="taxonomic scope" value="Bacteria"/>
</dbReference>
<dbReference type="Proteomes" id="UP000007519">
    <property type="component" value="Chromosome"/>
</dbReference>
<dbReference type="RefSeq" id="WP_014373073.1">
    <property type="nucleotide sequence ID" value="NC_016940.1"/>
</dbReference>
<dbReference type="CDD" id="cd06127">
    <property type="entry name" value="DEDDh"/>
    <property type="match status" value="1"/>
</dbReference>
<dbReference type="OrthoDB" id="9791657at2"/>
<reference evidence="2 3" key="1">
    <citation type="journal article" date="2012" name="Stand. Genomic Sci.">
        <title>Complete genome sequencing and analysis of Saprospira grandis str. Lewin, a predatory marine bacterium.</title>
        <authorList>
            <person name="Saw J.H."/>
            <person name="Yuryev A."/>
            <person name="Kanbe M."/>
            <person name="Hou S."/>
            <person name="Young A.G."/>
            <person name="Aizawa S."/>
            <person name="Alam M."/>
        </authorList>
    </citation>
    <scope>NUCLEOTIDE SEQUENCE [LARGE SCALE GENOMIC DNA]</scope>
    <source>
        <strain evidence="2 3">Lewin</strain>
    </source>
</reference>
<evidence type="ECO:0000313" key="3">
    <source>
        <dbReference type="Proteomes" id="UP000007519"/>
    </source>
</evidence>
<dbReference type="GO" id="GO:0005829">
    <property type="term" value="C:cytosol"/>
    <property type="evidence" value="ECO:0007669"/>
    <property type="project" value="TreeGrafter"/>
</dbReference>
<dbReference type="HOGENOM" id="CLU_061549_0_0_10"/>
<dbReference type="STRING" id="984262.SGRA_0076"/>
<dbReference type="SUPFAM" id="SSF53098">
    <property type="entry name" value="Ribonuclease H-like"/>
    <property type="match status" value="1"/>
</dbReference>